<evidence type="ECO:0000259" key="2">
    <source>
        <dbReference type="PROSITE" id="PS51698"/>
    </source>
</evidence>
<dbReference type="PANTHER" id="PTHR46573:SF1">
    <property type="entry name" value="WD REPEAT, SAM AND U-BOX DOMAIN-CONTAINING PROTEIN 1"/>
    <property type="match status" value="1"/>
</dbReference>
<dbReference type="PROSITE" id="PS51698">
    <property type="entry name" value="U_BOX"/>
    <property type="match status" value="1"/>
</dbReference>
<dbReference type="InterPro" id="IPR013083">
    <property type="entry name" value="Znf_RING/FYVE/PHD"/>
</dbReference>
<dbReference type="InterPro" id="IPR003613">
    <property type="entry name" value="Ubox_domain"/>
</dbReference>
<accession>A0AA36NCP0</accession>
<evidence type="ECO:0000313" key="3">
    <source>
        <dbReference type="EMBL" id="CAJ1401224.1"/>
    </source>
</evidence>
<feature type="domain" description="U-box" evidence="2">
    <location>
        <begin position="92"/>
        <end position="165"/>
    </location>
</feature>
<dbReference type="EMBL" id="CAUJNA010003405">
    <property type="protein sequence ID" value="CAJ1401224.1"/>
    <property type="molecule type" value="Genomic_DNA"/>
</dbReference>
<name>A0AA36NCP0_9DINO</name>
<proteinExistence type="predicted"/>
<keyword evidence="4" id="KW-1185">Reference proteome</keyword>
<dbReference type="SUPFAM" id="SSF57850">
    <property type="entry name" value="RING/U-box"/>
    <property type="match status" value="1"/>
</dbReference>
<dbReference type="SMART" id="SM00504">
    <property type="entry name" value="Ubox"/>
    <property type="match status" value="1"/>
</dbReference>
<dbReference type="GO" id="GO:0016567">
    <property type="term" value="P:protein ubiquitination"/>
    <property type="evidence" value="ECO:0007669"/>
    <property type="project" value="InterPro"/>
</dbReference>
<dbReference type="Gene3D" id="3.30.40.10">
    <property type="entry name" value="Zinc/RING finger domain, C3HC4 (zinc finger)"/>
    <property type="match status" value="1"/>
</dbReference>
<dbReference type="SUPFAM" id="SSF49599">
    <property type="entry name" value="TRAF domain-like"/>
    <property type="match status" value="1"/>
</dbReference>
<dbReference type="GO" id="GO:0004842">
    <property type="term" value="F:ubiquitin-protein transferase activity"/>
    <property type="evidence" value="ECO:0007669"/>
    <property type="project" value="InterPro"/>
</dbReference>
<sequence length="724" mass="80316">MAEREAKRQKTEKDDDEGHKASQKDYDSYDLILRMSMQGMSTESIATVWKMEPAEVVQILEQAEAFNTKDSEGGQSQDNSQGLALLVKRLLTDPPELCCPISHALMEDPVVANDGFTYERSCVEECLKVRAKSPMTGAAIENLVLYDNKKVKSETVSFKESVVAEILCVAPQLPHHLASKVLPRAVEFVRAQLPDSTARRKLLTLLLLRVKLPGVDRDAIIQEIVSLMVEVQDDGQVLEFLRATDESELQMLLPNLKEDMIIVLYNAVKEADAKGKLLITKELACRLASRLGDDVRLNKLWDVLQLTDRYEHGDWTKASAVLLAAFIGRLNAYLPDLDFCLLNDARAYLDDQDVAAAFAKRFFNYDLGISTAVQWPPKQAARIFVDLARRLEPCEGREKQKLQLLVRAHSINASDVLMREALAHQLHSSMLHLKPASDDCGIDVEGLFLKLFLEDDMEIPADVLPNLTLQPVHLKQLSAEELMSLARQLGMPERCADGARVAVAAAGLFAMDGLEDACHNAFLDAFRLDPSNCDASRGLAQAVVTLKGKCKELAGSLQQVAADTLDLKGAVRELTNKCYAPEGKCQAFTGMSFVWDLTVYDFSNFAKDQRQMSDKFQIYPGINAWISLYPKGDSLSSPGEAALYAFVESPVHLKVRFQCRTVNRMLDHDFATTLTAKGNTTGRGYWNFIEASQLDGASIRIDILSVRLPAASLRIVAPGFNDMG</sequence>
<dbReference type="InterPro" id="IPR052085">
    <property type="entry name" value="WD-SAM-U-box"/>
</dbReference>
<dbReference type="PANTHER" id="PTHR46573">
    <property type="entry name" value="WD REPEAT, SAM AND U-BOX DOMAIN-CONTAINING PROTEIN 1"/>
    <property type="match status" value="1"/>
</dbReference>
<evidence type="ECO:0000313" key="4">
    <source>
        <dbReference type="Proteomes" id="UP001178507"/>
    </source>
</evidence>
<feature type="region of interest" description="Disordered" evidence="1">
    <location>
        <begin position="1"/>
        <end position="24"/>
    </location>
</feature>
<dbReference type="CDD" id="cd16655">
    <property type="entry name" value="RING-Ubox_WDSUB1-like"/>
    <property type="match status" value="1"/>
</dbReference>
<gene>
    <name evidence="3" type="ORF">EVOR1521_LOCUS24412</name>
</gene>
<evidence type="ECO:0000256" key="1">
    <source>
        <dbReference type="SAM" id="MobiDB-lite"/>
    </source>
</evidence>
<comment type="caution">
    <text evidence="3">The sequence shown here is derived from an EMBL/GenBank/DDBJ whole genome shotgun (WGS) entry which is preliminary data.</text>
</comment>
<protein>
    <recommendedName>
        <fullName evidence="2">U-box domain-containing protein</fullName>
    </recommendedName>
</protein>
<reference evidence="3" key="1">
    <citation type="submission" date="2023-08" db="EMBL/GenBank/DDBJ databases">
        <authorList>
            <person name="Chen Y."/>
            <person name="Shah S."/>
            <person name="Dougan E. K."/>
            <person name="Thang M."/>
            <person name="Chan C."/>
        </authorList>
    </citation>
    <scope>NUCLEOTIDE SEQUENCE</scope>
</reference>
<dbReference type="Pfam" id="PF04564">
    <property type="entry name" value="U-box"/>
    <property type="match status" value="1"/>
</dbReference>
<dbReference type="Proteomes" id="UP001178507">
    <property type="component" value="Unassembled WGS sequence"/>
</dbReference>
<dbReference type="AlphaFoldDB" id="A0AA36NCP0"/>
<organism evidence="3 4">
    <name type="scientific">Effrenium voratum</name>
    <dbReference type="NCBI Taxonomy" id="2562239"/>
    <lineage>
        <taxon>Eukaryota</taxon>
        <taxon>Sar</taxon>
        <taxon>Alveolata</taxon>
        <taxon>Dinophyceae</taxon>
        <taxon>Suessiales</taxon>
        <taxon>Symbiodiniaceae</taxon>
        <taxon>Effrenium</taxon>
    </lineage>
</organism>